<name>A0AC35TZC1_9BILA</name>
<protein>
    <submittedName>
        <fullName evidence="2">Protein kinase domain-containing protein</fullName>
    </submittedName>
</protein>
<dbReference type="WBParaSite" id="RSKR_0000604600.1">
    <property type="protein sequence ID" value="RSKR_0000604600.1"/>
    <property type="gene ID" value="RSKR_0000604600"/>
</dbReference>
<reference evidence="2" key="1">
    <citation type="submission" date="2016-11" db="UniProtKB">
        <authorList>
            <consortium name="WormBaseParasite"/>
        </authorList>
    </citation>
    <scope>IDENTIFICATION</scope>
    <source>
        <strain evidence="2">KR3021</strain>
    </source>
</reference>
<organism evidence="1 2">
    <name type="scientific">Rhabditophanes sp. KR3021</name>
    <dbReference type="NCBI Taxonomy" id="114890"/>
    <lineage>
        <taxon>Eukaryota</taxon>
        <taxon>Metazoa</taxon>
        <taxon>Ecdysozoa</taxon>
        <taxon>Nematoda</taxon>
        <taxon>Chromadorea</taxon>
        <taxon>Rhabditida</taxon>
        <taxon>Tylenchina</taxon>
        <taxon>Panagrolaimomorpha</taxon>
        <taxon>Strongyloidoidea</taxon>
        <taxon>Alloionematidae</taxon>
        <taxon>Rhabditophanes</taxon>
    </lineage>
</organism>
<accession>A0AC35TZC1</accession>
<sequence>MSTSTTTTISPSLSKHSCTSSESTTTIDRTFLTVSHPIVRQSSDTSHNYRNKLERSEAICEYDRPSTSCNLTIQNSYEEEKFIDDIECLPDMINSVDTTNDSNYVRLKEYRSLRDIGSGSYGIVKLAYNQLDDTHYAMKILNKNKLIKKFARFRRPPPRANKAPLKIVNEPIEMVKREIAILRKLNHPNVVKLIDALDDNPEDDNIYIIFEYVTRGSISTDVPLEEETARRYFRDTVSGIEYLHFHKVVHRDIKPSNLLISEDGRVKIADFGVSEEFVGFDAFFSGTAGTPAFMSPEAVKEDNKQLYSGKRQDIWSLGITLYCFVVGKVPFFATSPPVLFRMINNDPLEFPPQLNLCPALTHLIRGIIEKDPCLRMTLDEIKQHKWVTNEGKLGMKSEEENCHSIEVTAEEVCTSIRSIPSLDTLILVKAMVHRKKFCNPYKDQKSDVGRTDVTLRKSRSAKSTKHNSPNLNKVEQMDQFDEFNYSSHKDSFTSLTPTKMNLKKTDRPPCFSEEREQFRKSSNQNILSNVETALADNVVDMSLED</sequence>
<evidence type="ECO:0000313" key="2">
    <source>
        <dbReference type="WBParaSite" id="RSKR_0000604600.1"/>
    </source>
</evidence>
<evidence type="ECO:0000313" key="1">
    <source>
        <dbReference type="Proteomes" id="UP000095286"/>
    </source>
</evidence>
<proteinExistence type="predicted"/>
<dbReference type="Proteomes" id="UP000095286">
    <property type="component" value="Unplaced"/>
</dbReference>